<dbReference type="GO" id="GO:0005524">
    <property type="term" value="F:ATP binding"/>
    <property type="evidence" value="ECO:0007669"/>
    <property type="project" value="UniProtKB-KW"/>
</dbReference>
<keyword evidence="7" id="KW-0547">Nucleotide-binding</keyword>
<name>A0ABS2I786_9ACTN</name>
<sequence length="339" mass="35190">MSGDTATRRRAVSRRVAREARPFLRARSGAILRLAGWSLLEFAQTFLSGYGVARALDDGFLAGRPATGLLWLAVAAVAVLPSVLAARGVFGRLADLVEPLRDGLVRRVVSRALSGALGRSGDVSTRSLSQVTHQSEIARDGWAGLVLTLRSFVFTAAGAVTGLLALSPALLLIVLPPLVLGAALFLATLPPMAARQRAYLAADEAYAAHAGELAASLRDIAAAGTADRTVAESRALASAQLTASRSLARWSAVRVVALAVCGRFPPLLLLLGAPWLLRNGLTPGALVGALTYLTQALAPAVQALMTMLGTAGGRLVVVLDRFTDAPPPPAVQALMTMLG</sequence>
<evidence type="ECO:0000256" key="2">
    <source>
        <dbReference type="ARBA" id="ARBA00022692"/>
    </source>
</evidence>
<feature type="transmembrane region" description="Helical" evidence="5">
    <location>
        <begin position="142"/>
        <end position="164"/>
    </location>
</feature>
<keyword evidence="4 5" id="KW-0472">Membrane</keyword>
<organism evidence="7 8">
    <name type="scientific">Streptomyces durocortorensis</name>
    <dbReference type="NCBI Taxonomy" id="2811104"/>
    <lineage>
        <taxon>Bacteria</taxon>
        <taxon>Bacillati</taxon>
        <taxon>Actinomycetota</taxon>
        <taxon>Actinomycetes</taxon>
        <taxon>Kitasatosporales</taxon>
        <taxon>Streptomycetaceae</taxon>
        <taxon>Streptomyces</taxon>
    </lineage>
</organism>
<evidence type="ECO:0000259" key="6">
    <source>
        <dbReference type="PROSITE" id="PS50929"/>
    </source>
</evidence>
<comment type="subcellular location">
    <subcellularLocation>
        <location evidence="1">Cell membrane</location>
        <topology evidence="1">Multi-pass membrane protein</topology>
    </subcellularLocation>
</comment>
<evidence type="ECO:0000313" key="8">
    <source>
        <dbReference type="Proteomes" id="UP000712045"/>
    </source>
</evidence>
<dbReference type="Proteomes" id="UP000712045">
    <property type="component" value="Unassembled WGS sequence"/>
</dbReference>
<feature type="transmembrane region" description="Helical" evidence="5">
    <location>
        <begin position="297"/>
        <end position="317"/>
    </location>
</feature>
<keyword evidence="2 5" id="KW-0812">Transmembrane</keyword>
<keyword evidence="7" id="KW-0067">ATP-binding</keyword>
<keyword evidence="3 5" id="KW-1133">Transmembrane helix</keyword>
<feature type="non-terminal residue" evidence="7">
    <location>
        <position position="339"/>
    </location>
</feature>
<accession>A0ABS2I786</accession>
<evidence type="ECO:0000256" key="5">
    <source>
        <dbReference type="SAM" id="Phobius"/>
    </source>
</evidence>
<reference evidence="7 8" key="1">
    <citation type="submission" date="2021-02" db="EMBL/GenBank/DDBJ databases">
        <title>Genome Streptomyces sp. RHZ10.</title>
        <authorList>
            <person name="Besaury L."/>
        </authorList>
    </citation>
    <scope>NUCLEOTIDE SEQUENCE [LARGE SCALE GENOMIC DNA]</scope>
    <source>
        <strain evidence="7 8">RHZ10</strain>
    </source>
</reference>
<dbReference type="PROSITE" id="PS50929">
    <property type="entry name" value="ABC_TM1F"/>
    <property type="match status" value="1"/>
</dbReference>
<proteinExistence type="predicted"/>
<dbReference type="Gene3D" id="1.20.1560.10">
    <property type="entry name" value="ABC transporter type 1, transmembrane domain"/>
    <property type="match status" value="1"/>
</dbReference>
<gene>
    <name evidence="7" type="ORF">JS521_35850</name>
</gene>
<dbReference type="InterPro" id="IPR036640">
    <property type="entry name" value="ABC1_TM_sf"/>
</dbReference>
<evidence type="ECO:0000256" key="4">
    <source>
        <dbReference type="ARBA" id="ARBA00023136"/>
    </source>
</evidence>
<evidence type="ECO:0000256" key="3">
    <source>
        <dbReference type="ARBA" id="ARBA00022989"/>
    </source>
</evidence>
<keyword evidence="8" id="KW-1185">Reference proteome</keyword>
<feature type="transmembrane region" description="Helical" evidence="5">
    <location>
        <begin position="170"/>
        <end position="189"/>
    </location>
</feature>
<evidence type="ECO:0000313" key="7">
    <source>
        <dbReference type="EMBL" id="MBM7059011.1"/>
    </source>
</evidence>
<comment type="caution">
    <text evidence="7">The sequence shown here is derived from an EMBL/GenBank/DDBJ whole genome shotgun (WGS) entry which is preliminary data.</text>
</comment>
<dbReference type="SUPFAM" id="SSF90123">
    <property type="entry name" value="ABC transporter transmembrane region"/>
    <property type="match status" value="1"/>
</dbReference>
<feature type="transmembrane region" description="Helical" evidence="5">
    <location>
        <begin position="255"/>
        <end position="277"/>
    </location>
</feature>
<protein>
    <submittedName>
        <fullName evidence="7">ABC transporter ATP-binding protein</fullName>
    </submittedName>
</protein>
<feature type="transmembrane region" description="Helical" evidence="5">
    <location>
        <begin position="70"/>
        <end position="90"/>
    </location>
</feature>
<feature type="domain" description="ABC transmembrane type-1" evidence="6">
    <location>
        <begin position="45"/>
        <end position="312"/>
    </location>
</feature>
<dbReference type="EMBL" id="JAFEUF010000520">
    <property type="protein sequence ID" value="MBM7059011.1"/>
    <property type="molecule type" value="Genomic_DNA"/>
</dbReference>
<feature type="transmembrane region" description="Helical" evidence="5">
    <location>
        <begin position="30"/>
        <end position="50"/>
    </location>
</feature>
<dbReference type="InterPro" id="IPR011527">
    <property type="entry name" value="ABC1_TM_dom"/>
</dbReference>
<evidence type="ECO:0000256" key="1">
    <source>
        <dbReference type="ARBA" id="ARBA00004651"/>
    </source>
</evidence>